<dbReference type="AlphaFoldDB" id="A0A0F9NB77"/>
<organism evidence="2">
    <name type="scientific">marine sediment metagenome</name>
    <dbReference type="NCBI Taxonomy" id="412755"/>
    <lineage>
        <taxon>unclassified sequences</taxon>
        <taxon>metagenomes</taxon>
        <taxon>ecological metagenomes</taxon>
    </lineage>
</organism>
<protein>
    <submittedName>
        <fullName evidence="2">Uncharacterized protein</fullName>
    </submittedName>
</protein>
<gene>
    <name evidence="2" type="ORF">LCGC14_1049150</name>
</gene>
<reference evidence="2" key="1">
    <citation type="journal article" date="2015" name="Nature">
        <title>Complex archaea that bridge the gap between prokaryotes and eukaryotes.</title>
        <authorList>
            <person name="Spang A."/>
            <person name="Saw J.H."/>
            <person name="Jorgensen S.L."/>
            <person name="Zaremba-Niedzwiedzka K."/>
            <person name="Martijn J."/>
            <person name="Lind A.E."/>
            <person name="van Eijk R."/>
            <person name="Schleper C."/>
            <person name="Guy L."/>
            <person name="Ettema T.J."/>
        </authorList>
    </citation>
    <scope>NUCLEOTIDE SEQUENCE</scope>
</reference>
<accession>A0A0F9NB77</accession>
<sequence>MSRGDEAEKGFPSPSSVEAVSPSLPTALLMDEREPAVNILRMVKEHTKRHGWPTEAARLGPATCGQPRFSNKGACRTAHAYAEAVKEVSMFDETFYTFVYARPCNAHEESGSP</sequence>
<evidence type="ECO:0000313" key="2">
    <source>
        <dbReference type="EMBL" id="KKN09187.1"/>
    </source>
</evidence>
<dbReference type="EMBL" id="LAZR01004375">
    <property type="protein sequence ID" value="KKN09187.1"/>
    <property type="molecule type" value="Genomic_DNA"/>
</dbReference>
<proteinExistence type="predicted"/>
<evidence type="ECO:0000256" key="1">
    <source>
        <dbReference type="SAM" id="MobiDB-lite"/>
    </source>
</evidence>
<comment type="caution">
    <text evidence="2">The sequence shown here is derived from an EMBL/GenBank/DDBJ whole genome shotgun (WGS) entry which is preliminary data.</text>
</comment>
<name>A0A0F9NB77_9ZZZZ</name>
<feature type="region of interest" description="Disordered" evidence="1">
    <location>
        <begin position="1"/>
        <end position="28"/>
    </location>
</feature>
<feature type="compositionally biased region" description="Low complexity" evidence="1">
    <location>
        <begin position="12"/>
        <end position="25"/>
    </location>
</feature>